<evidence type="ECO:0000259" key="8">
    <source>
        <dbReference type="PROSITE" id="PS51778"/>
    </source>
</evidence>
<evidence type="ECO:0000313" key="9">
    <source>
        <dbReference type="EMBL" id="ROT40725.1"/>
    </source>
</evidence>
<protein>
    <recommendedName>
        <fullName evidence="8">VASt domain-containing protein</fullName>
    </recommendedName>
</protein>
<dbReference type="GO" id="GO:0005789">
    <property type="term" value="C:endoplasmic reticulum membrane"/>
    <property type="evidence" value="ECO:0007669"/>
    <property type="project" value="TreeGrafter"/>
</dbReference>
<comment type="subcellular location">
    <subcellularLocation>
        <location evidence="1">Membrane</location>
        <topology evidence="1">Single-pass membrane protein</topology>
    </subcellularLocation>
</comment>
<dbReference type="GO" id="GO:0032934">
    <property type="term" value="F:sterol binding"/>
    <property type="evidence" value="ECO:0007669"/>
    <property type="project" value="TreeGrafter"/>
</dbReference>
<dbReference type="GeneID" id="39581255"/>
<dbReference type="Gene3D" id="2.30.29.30">
    <property type="entry name" value="Pleckstrin-homology domain (PH domain)/Phosphotyrosine-binding domain (PTB)"/>
    <property type="match status" value="1"/>
</dbReference>
<dbReference type="AlphaFoldDB" id="A0A3N2Q270"/>
<dbReference type="GO" id="GO:0140268">
    <property type="term" value="C:endoplasmic reticulum-plasma membrane contact site"/>
    <property type="evidence" value="ECO:0007669"/>
    <property type="project" value="TreeGrafter"/>
</dbReference>
<feature type="region of interest" description="Disordered" evidence="6">
    <location>
        <begin position="730"/>
        <end position="830"/>
    </location>
</feature>
<name>A0A3N2Q270_SODAK</name>
<dbReference type="Pfam" id="PF16016">
    <property type="entry name" value="VASt"/>
    <property type="match status" value="1"/>
</dbReference>
<dbReference type="Pfam" id="PF02893">
    <property type="entry name" value="GRAM"/>
    <property type="match status" value="1"/>
</dbReference>
<feature type="compositionally biased region" description="Acidic residues" evidence="6">
    <location>
        <begin position="746"/>
        <end position="766"/>
    </location>
</feature>
<dbReference type="InterPro" id="IPR004182">
    <property type="entry name" value="GRAM"/>
</dbReference>
<feature type="region of interest" description="Disordered" evidence="6">
    <location>
        <begin position="1"/>
        <end position="78"/>
    </location>
</feature>
<feature type="region of interest" description="Disordered" evidence="6">
    <location>
        <begin position="479"/>
        <end position="565"/>
    </location>
</feature>
<feature type="transmembrane region" description="Helical" evidence="7">
    <location>
        <begin position="1075"/>
        <end position="1093"/>
    </location>
</feature>
<organism evidence="9 10">
    <name type="scientific">Sodiomyces alkalinus (strain CBS 110278 / VKM F-3762 / F11)</name>
    <name type="common">Alkaliphilic filamentous fungus</name>
    <dbReference type="NCBI Taxonomy" id="1314773"/>
    <lineage>
        <taxon>Eukaryota</taxon>
        <taxon>Fungi</taxon>
        <taxon>Dikarya</taxon>
        <taxon>Ascomycota</taxon>
        <taxon>Pezizomycotina</taxon>
        <taxon>Sordariomycetes</taxon>
        <taxon>Hypocreomycetidae</taxon>
        <taxon>Glomerellales</taxon>
        <taxon>Plectosphaerellaceae</taxon>
        <taxon>Sodiomyces</taxon>
    </lineage>
</organism>
<keyword evidence="5 7" id="KW-0472">Membrane</keyword>
<feature type="region of interest" description="Disordered" evidence="6">
    <location>
        <begin position="92"/>
        <end position="150"/>
    </location>
</feature>
<dbReference type="OrthoDB" id="2162691at2759"/>
<dbReference type="CDD" id="cd13220">
    <property type="entry name" value="PH-GRAM_GRAMDC"/>
    <property type="match status" value="1"/>
</dbReference>
<evidence type="ECO:0000256" key="3">
    <source>
        <dbReference type="ARBA" id="ARBA00022692"/>
    </source>
</evidence>
<dbReference type="RefSeq" id="XP_028468531.1">
    <property type="nucleotide sequence ID" value="XM_028612777.1"/>
</dbReference>
<feature type="compositionally biased region" description="Polar residues" evidence="6">
    <location>
        <begin position="137"/>
        <end position="150"/>
    </location>
</feature>
<dbReference type="GO" id="GO:0005886">
    <property type="term" value="C:plasma membrane"/>
    <property type="evidence" value="ECO:0007669"/>
    <property type="project" value="TreeGrafter"/>
</dbReference>
<feature type="domain" description="VASt" evidence="8">
    <location>
        <begin position="836"/>
        <end position="1007"/>
    </location>
</feature>
<dbReference type="InterPro" id="IPR051482">
    <property type="entry name" value="Cholesterol_transport"/>
</dbReference>
<dbReference type="InterPro" id="IPR011993">
    <property type="entry name" value="PH-like_dom_sf"/>
</dbReference>
<evidence type="ECO:0000256" key="2">
    <source>
        <dbReference type="ARBA" id="ARBA00006582"/>
    </source>
</evidence>
<dbReference type="Proteomes" id="UP000272025">
    <property type="component" value="Unassembled WGS sequence"/>
</dbReference>
<dbReference type="InterPro" id="IPR031968">
    <property type="entry name" value="VASt"/>
</dbReference>
<feature type="compositionally biased region" description="Low complexity" evidence="6">
    <location>
        <begin position="810"/>
        <end position="821"/>
    </location>
</feature>
<dbReference type="SMART" id="SM00568">
    <property type="entry name" value="GRAM"/>
    <property type="match status" value="1"/>
</dbReference>
<feature type="compositionally biased region" description="Low complexity" evidence="6">
    <location>
        <begin position="556"/>
        <end position="565"/>
    </location>
</feature>
<evidence type="ECO:0000256" key="5">
    <source>
        <dbReference type="ARBA" id="ARBA00023136"/>
    </source>
</evidence>
<evidence type="ECO:0000256" key="6">
    <source>
        <dbReference type="SAM" id="MobiDB-lite"/>
    </source>
</evidence>
<feature type="compositionally biased region" description="Polar residues" evidence="6">
    <location>
        <begin position="358"/>
        <end position="372"/>
    </location>
</feature>
<feature type="region of interest" description="Disordered" evidence="6">
    <location>
        <begin position="176"/>
        <end position="386"/>
    </location>
</feature>
<feature type="region of interest" description="Disordered" evidence="6">
    <location>
        <begin position="1007"/>
        <end position="1046"/>
    </location>
</feature>
<keyword evidence="3 7" id="KW-0812">Transmembrane</keyword>
<feature type="compositionally biased region" description="Basic residues" evidence="6">
    <location>
        <begin position="36"/>
        <end position="46"/>
    </location>
</feature>
<dbReference type="PANTHER" id="PTHR23319:SF4">
    <property type="entry name" value="GRAM DOMAIN CONTAINING 1B, ISOFORM E"/>
    <property type="match status" value="1"/>
</dbReference>
<gene>
    <name evidence="9" type="ORF">SODALDRAFT_338391</name>
</gene>
<feature type="compositionally biased region" description="Basic and acidic residues" evidence="6">
    <location>
        <begin position="1037"/>
        <end position="1046"/>
    </location>
</feature>
<evidence type="ECO:0000313" key="10">
    <source>
        <dbReference type="Proteomes" id="UP000272025"/>
    </source>
</evidence>
<feature type="compositionally biased region" description="Polar residues" evidence="6">
    <location>
        <begin position="176"/>
        <end position="185"/>
    </location>
</feature>
<dbReference type="GO" id="GO:0005739">
    <property type="term" value="C:mitochondrion"/>
    <property type="evidence" value="ECO:0007669"/>
    <property type="project" value="TreeGrafter"/>
</dbReference>
<dbReference type="GO" id="GO:0032541">
    <property type="term" value="C:cortical endoplasmic reticulum"/>
    <property type="evidence" value="ECO:0007669"/>
    <property type="project" value="TreeGrafter"/>
</dbReference>
<dbReference type="GO" id="GO:0120015">
    <property type="term" value="F:sterol transfer activity"/>
    <property type="evidence" value="ECO:0007669"/>
    <property type="project" value="TreeGrafter"/>
</dbReference>
<dbReference type="EMBL" id="ML119052">
    <property type="protein sequence ID" value="ROT40725.1"/>
    <property type="molecule type" value="Genomic_DNA"/>
</dbReference>
<reference evidence="9 10" key="1">
    <citation type="journal article" date="2018" name="Mol. Ecol.">
        <title>The obligate alkalophilic soda-lake fungus Sodiomyces alkalinus has shifted to a protein diet.</title>
        <authorList>
            <person name="Grum-Grzhimaylo A.A."/>
            <person name="Falkoski D.L."/>
            <person name="van den Heuvel J."/>
            <person name="Valero-Jimenez C.A."/>
            <person name="Min B."/>
            <person name="Choi I.G."/>
            <person name="Lipzen A."/>
            <person name="Daum C.G."/>
            <person name="Aanen D.K."/>
            <person name="Tsang A."/>
            <person name="Henrissat B."/>
            <person name="Bilanenko E.N."/>
            <person name="de Vries R.P."/>
            <person name="van Kan J.A.L."/>
            <person name="Grigoriev I.V."/>
            <person name="Debets A.J.M."/>
        </authorList>
    </citation>
    <scope>NUCLEOTIDE SEQUENCE [LARGE SCALE GENOMIC DNA]</scope>
    <source>
        <strain evidence="9 10">F11</strain>
    </source>
</reference>
<feature type="compositionally biased region" description="Basic and acidic residues" evidence="6">
    <location>
        <begin position="266"/>
        <end position="299"/>
    </location>
</feature>
<feature type="compositionally biased region" description="Basic and acidic residues" evidence="6">
    <location>
        <begin position="112"/>
        <end position="123"/>
    </location>
</feature>
<feature type="region of interest" description="Disordered" evidence="6">
    <location>
        <begin position="442"/>
        <end position="462"/>
    </location>
</feature>
<evidence type="ECO:0000256" key="4">
    <source>
        <dbReference type="ARBA" id="ARBA00022989"/>
    </source>
</evidence>
<proteinExistence type="inferred from homology"/>
<feature type="compositionally biased region" description="Low complexity" evidence="6">
    <location>
        <begin position="377"/>
        <end position="386"/>
    </location>
</feature>
<evidence type="ECO:0000256" key="1">
    <source>
        <dbReference type="ARBA" id="ARBA00004167"/>
    </source>
</evidence>
<dbReference type="GO" id="GO:0032366">
    <property type="term" value="P:intracellular sterol transport"/>
    <property type="evidence" value="ECO:0007669"/>
    <property type="project" value="TreeGrafter"/>
</dbReference>
<accession>A0A3N2Q270</accession>
<feature type="compositionally biased region" description="Polar residues" evidence="6">
    <location>
        <begin position="303"/>
        <end position="332"/>
    </location>
</feature>
<feature type="compositionally biased region" description="Basic residues" evidence="6">
    <location>
        <begin position="1018"/>
        <end position="1028"/>
    </location>
</feature>
<comment type="similarity">
    <text evidence="2">Belongs to the YSP2 family.</text>
</comment>
<sequence>MEDSSRGRTQTGRTEGGGSGSGVALDRLLLSPKTIIAKRRGRRRQKREAEGDRKGNGIGIGIGIDDEARDTAANDGDDLLKGLGLAMAYYRQKDAREEEGDEEEERGGGGGDKSEAEDGRDGSKTITMTTTEDRSHNQASSSSLSETLPATASTVVIPSPVIRPNAFAVSTHPSQIGYLTTSSPLGQEEHQAPELASPSSTIVANRPESVGSDSRSSSLSRDARRSPSPSLAGNSGSSPGTSPERRATSAVDGGVNLDAVGSGSGRSRDLDLDLDQNRNRNRDRDRDRNRDRDRDDYGHIDSATPSLSDTASSVSHITASTSALLSSRPSESQDSETSHASSAPSPWGTLVAHRRTRSNSASPGPSKLSNATFAPMSPTVESPPVNNPNSTSSFFSSMLSAAQTAANQITNTIQNTNLGPASPKNKAGMGARGSVPQLGGGRGGVHLGDSAATSHDASDKVPAVKTLGDGELTLHQLGIVEPSSPSLGPSPTRARSESAPVESTSGAPQPNGAAARLLQDSPAIERSPVPSVPDEKTSVSRSGSVRSSVIRHRPRGSSTATRATTTTIGPPIAATATGASAAQPASPSAQQRLSGFAVSSKKRNRDFHVLFKSVPDDDYLIEDYSCALQREILAHGRLNILGWSTTLVMSFDEIVAVEKRSTALVFKNGLMVTTLHARHIFASFASRDSTYDLIINIWKLGHPSLRSTLNGVELETTGGDKTEKIMDAGEAQGPVEPEDRSASVSELDDDSEDGSDMYDEDDEGEPADTAHGSEVSGTSDSDKAAAARKVSGAVVTNGAPPDSGSGGEAGPPAAGDDFPGPATHPATDCGDAASHLEKVVGDDVVPAPLGKVHDLMFGAGSVNFMLKWLKNEAKCWDIVMEDKKGLSAENKTRAYNYMKPLPGSIGPSKTKCIVAETVDSLDFEKAVHVSVVTQTPDVPSGNAFTVKTKYCLSWAENNSTRIHVSCVVDWTAKSWLKGAIEKGANDGQVSYCTDLVASLKAAVSSKSRPGADASRGVAGKKRKGRKGRSLQASTDTDTEKGDVKPKKQDWGLFEPLRPLLGPAVDLIKPIMTGNIMYGLLVGLLVTAWFGFGFPDASRRSRDVGYYAAPDRIAAYEEIWRREESELWDWLQERVNLERIREGAAAAAGPSTVGQMAGSRAMRERLGQERLDDREMETAIRTTEERLQGLKELMGKNKGV</sequence>
<evidence type="ECO:0000256" key="7">
    <source>
        <dbReference type="SAM" id="Phobius"/>
    </source>
</evidence>
<keyword evidence="4 7" id="KW-1133">Transmembrane helix</keyword>
<feature type="compositionally biased region" description="Low complexity" evidence="6">
    <location>
        <begin position="539"/>
        <end position="548"/>
    </location>
</feature>
<feature type="compositionally biased region" description="Low complexity" evidence="6">
    <location>
        <begin position="212"/>
        <end position="232"/>
    </location>
</feature>
<dbReference type="STRING" id="1314773.A0A3N2Q270"/>
<dbReference type="PROSITE" id="PS51778">
    <property type="entry name" value="VAST"/>
    <property type="match status" value="1"/>
</dbReference>
<keyword evidence="10" id="KW-1185">Reference proteome</keyword>
<dbReference type="PANTHER" id="PTHR23319">
    <property type="entry name" value="GRAM DOMAIN CONTAINING 1B, ISOFORM E"/>
    <property type="match status" value="1"/>
</dbReference>